<keyword evidence="1" id="KW-0808">Transferase</keyword>
<dbReference type="Gene3D" id="3.90.1720.10">
    <property type="entry name" value="endopeptidase domain like (from Nostoc punctiforme)"/>
    <property type="match status" value="1"/>
</dbReference>
<dbReference type="GO" id="GO:0016410">
    <property type="term" value="F:N-acyltransferase activity"/>
    <property type="evidence" value="ECO:0007669"/>
    <property type="project" value="TreeGrafter"/>
</dbReference>
<dbReference type="InterPro" id="IPR051496">
    <property type="entry name" value="H-rev107_PLA/AT"/>
</dbReference>
<keyword evidence="3" id="KW-0443">Lipid metabolism</keyword>
<feature type="domain" description="LRAT" evidence="4">
    <location>
        <begin position="19"/>
        <end position="118"/>
    </location>
</feature>
<evidence type="ECO:0000259" key="4">
    <source>
        <dbReference type="PROSITE" id="PS51934"/>
    </source>
</evidence>
<organism evidence="5 6">
    <name type="scientific">Stratiformator vulcanicus</name>
    <dbReference type="NCBI Taxonomy" id="2527980"/>
    <lineage>
        <taxon>Bacteria</taxon>
        <taxon>Pseudomonadati</taxon>
        <taxon>Planctomycetota</taxon>
        <taxon>Planctomycetia</taxon>
        <taxon>Planctomycetales</taxon>
        <taxon>Planctomycetaceae</taxon>
        <taxon>Stratiformator</taxon>
    </lineage>
</organism>
<dbReference type="GO" id="GO:0008970">
    <property type="term" value="F:phospholipase A1 activity"/>
    <property type="evidence" value="ECO:0007669"/>
    <property type="project" value="TreeGrafter"/>
</dbReference>
<dbReference type="EMBL" id="CP036268">
    <property type="protein sequence ID" value="QDT38905.1"/>
    <property type="molecule type" value="Genomic_DNA"/>
</dbReference>
<evidence type="ECO:0000313" key="6">
    <source>
        <dbReference type="Proteomes" id="UP000317318"/>
    </source>
</evidence>
<gene>
    <name evidence="5" type="ORF">Pan189_33040</name>
</gene>
<dbReference type="PANTHER" id="PTHR13943">
    <property type="entry name" value="HRAS-LIKE SUPPRESSOR - RELATED"/>
    <property type="match status" value="1"/>
</dbReference>
<evidence type="ECO:0000313" key="5">
    <source>
        <dbReference type="EMBL" id="QDT38905.1"/>
    </source>
</evidence>
<dbReference type="AlphaFoldDB" id="A0A517R4U6"/>
<dbReference type="InterPro" id="IPR007053">
    <property type="entry name" value="LRAT_dom"/>
</dbReference>
<evidence type="ECO:0000256" key="2">
    <source>
        <dbReference type="ARBA" id="ARBA00022801"/>
    </source>
</evidence>
<reference evidence="5 6" key="1">
    <citation type="submission" date="2019-02" db="EMBL/GenBank/DDBJ databases">
        <title>Deep-cultivation of Planctomycetes and their phenomic and genomic characterization uncovers novel biology.</title>
        <authorList>
            <person name="Wiegand S."/>
            <person name="Jogler M."/>
            <person name="Boedeker C."/>
            <person name="Pinto D."/>
            <person name="Vollmers J."/>
            <person name="Rivas-Marin E."/>
            <person name="Kohn T."/>
            <person name="Peeters S.H."/>
            <person name="Heuer A."/>
            <person name="Rast P."/>
            <person name="Oberbeckmann S."/>
            <person name="Bunk B."/>
            <person name="Jeske O."/>
            <person name="Meyerdierks A."/>
            <person name="Storesund J.E."/>
            <person name="Kallscheuer N."/>
            <person name="Luecker S."/>
            <person name="Lage O.M."/>
            <person name="Pohl T."/>
            <person name="Merkel B.J."/>
            <person name="Hornburger P."/>
            <person name="Mueller R.-W."/>
            <person name="Bruemmer F."/>
            <person name="Labrenz M."/>
            <person name="Spormann A.M."/>
            <person name="Op den Camp H."/>
            <person name="Overmann J."/>
            <person name="Amann R."/>
            <person name="Jetten M.S.M."/>
            <person name="Mascher T."/>
            <person name="Medema M.H."/>
            <person name="Devos D.P."/>
            <person name="Kaster A.-K."/>
            <person name="Ovreas L."/>
            <person name="Rohde M."/>
            <person name="Galperin M.Y."/>
            <person name="Jogler C."/>
        </authorList>
    </citation>
    <scope>NUCLEOTIDE SEQUENCE [LARGE SCALE GENOMIC DNA]</scope>
    <source>
        <strain evidence="5 6">Pan189</strain>
    </source>
</reference>
<sequence>MNDPKASTDDRFEPGDHLASTRLAGGYTHHGIYVGDGQVVHFDSSVRTKFKAVIREVALERFGPVDKILVVRHDGPVDREEILRRARSRVGEAGYCLVWNNCEHFANWCVSGSARSEQVRRTAGPVMRMTLRGVAGTVLRKSAVKAVTKSIASPWNWAADATQLATEKLGEANGLSPQRATLAGRGAGFVTAAGVGCVVGGPIGAGVATGVFSLGVVGEEIFARSTTPKRRPQTET</sequence>
<evidence type="ECO:0000256" key="1">
    <source>
        <dbReference type="ARBA" id="ARBA00022679"/>
    </source>
</evidence>
<dbReference type="RefSeq" id="WP_310820614.1">
    <property type="nucleotide sequence ID" value="NZ_CP036268.1"/>
</dbReference>
<dbReference type="GO" id="GO:0004623">
    <property type="term" value="F:phospholipase A2 activity"/>
    <property type="evidence" value="ECO:0007669"/>
    <property type="project" value="TreeGrafter"/>
</dbReference>
<dbReference type="PROSITE" id="PS51934">
    <property type="entry name" value="LRAT"/>
    <property type="match status" value="1"/>
</dbReference>
<accession>A0A517R4U6</accession>
<dbReference type="KEGG" id="svp:Pan189_33040"/>
<keyword evidence="6" id="KW-1185">Reference proteome</keyword>
<dbReference type="Proteomes" id="UP000317318">
    <property type="component" value="Chromosome"/>
</dbReference>
<dbReference type="PANTHER" id="PTHR13943:SF77">
    <property type="entry name" value="LRAT DOMAIN-CONTAINING PROTEIN"/>
    <property type="match status" value="1"/>
</dbReference>
<dbReference type="GO" id="GO:0005737">
    <property type="term" value="C:cytoplasm"/>
    <property type="evidence" value="ECO:0007669"/>
    <property type="project" value="TreeGrafter"/>
</dbReference>
<evidence type="ECO:0000256" key="3">
    <source>
        <dbReference type="ARBA" id="ARBA00023098"/>
    </source>
</evidence>
<protein>
    <submittedName>
        <fullName evidence="5">NC domain protein</fullName>
    </submittedName>
</protein>
<dbReference type="GO" id="GO:0070292">
    <property type="term" value="P:N-acylphosphatidylethanolamine metabolic process"/>
    <property type="evidence" value="ECO:0007669"/>
    <property type="project" value="TreeGrafter"/>
</dbReference>
<name>A0A517R4U6_9PLAN</name>
<dbReference type="Pfam" id="PF04970">
    <property type="entry name" value="LRAT"/>
    <property type="match status" value="1"/>
</dbReference>
<keyword evidence="2" id="KW-0378">Hydrolase</keyword>
<proteinExistence type="predicted"/>